<protein>
    <submittedName>
        <fullName evidence="2">Uncharacterized protein</fullName>
    </submittedName>
</protein>
<keyword evidence="3" id="KW-1185">Reference proteome</keyword>
<evidence type="ECO:0000256" key="1">
    <source>
        <dbReference type="SAM" id="MobiDB-lite"/>
    </source>
</evidence>
<dbReference type="Proteomes" id="UP000245946">
    <property type="component" value="Unassembled WGS sequence"/>
</dbReference>
<dbReference type="GeneID" id="37270050"/>
<evidence type="ECO:0000313" key="3">
    <source>
        <dbReference type="Proteomes" id="UP000245946"/>
    </source>
</evidence>
<sequence>MVWARSTAHASCAADGTSGQHASRRSCPRCGAHQAVRVRDHGERQRGRRPTTCVANRDADAVPCRASGPKSRLRVPAPNGSLTVRRARVRRTSASAMPHRSAETAQ</sequence>
<feature type="region of interest" description="Disordered" evidence="1">
    <location>
        <begin position="64"/>
        <end position="83"/>
    </location>
</feature>
<gene>
    <name evidence="2" type="ORF">FA09DRAFT_330196</name>
</gene>
<name>A0A316Z9R6_9BASI</name>
<feature type="region of interest" description="Disordered" evidence="1">
    <location>
        <begin position="1"/>
        <end position="53"/>
    </location>
</feature>
<dbReference type="EMBL" id="KZ819293">
    <property type="protein sequence ID" value="PWN98036.1"/>
    <property type="molecule type" value="Genomic_DNA"/>
</dbReference>
<dbReference type="RefSeq" id="XP_025598315.1">
    <property type="nucleotide sequence ID" value="XM_025742506.1"/>
</dbReference>
<evidence type="ECO:0000313" key="2">
    <source>
        <dbReference type="EMBL" id="PWN98036.1"/>
    </source>
</evidence>
<reference evidence="2 3" key="1">
    <citation type="journal article" date="2018" name="Mol. Biol. Evol.">
        <title>Broad Genomic Sampling Reveals a Smut Pathogenic Ancestry of the Fungal Clade Ustilaginomycotina.</title>
        <authorList>
            <person name="Kijpornyongpan T."/>
            <person name="Mondo S.J."/>
            <person name="Barry K."/>
            <person name="Sandor L."/>
            <person name="Lee J."/>
            <person name="Lipzen A."/>
            <person name="Pangilinan J."/>
            <person name="LaButti K."/>
            <person name="Hainaut M."/>
            <person name="Henrissat B."/>
            <person name="Grigoriev I.V."/>
            <person name="Spatafora J.W."/>
            <person name="Aime M.C."/>
        </authorList>
    </citation>
    <scope>NUCLEOTIDE SEQUENCE [LARGE SCALE GENOMIC DNA]</scope>
    <source>
        <strain evidence="2 3">MCA 4186</strain>
    </source>
</reference>
<proteinExistence type="predicted"/>
<dbReference type="AlphaFoldDB" id="A0A316Z9R6"/>
<organism evidence="2 3">
    <name type="scientific">Tilletiopsis washingtonensis</name>
    <dbReference type="NCBI Taxonomy" id="58919"/>
    <lineage>
        <taxon>Eukaryota</taxon>
        <taxon>Fungi</taxon>
        <taxon>Dikarya</taxon>
        <taxon>Basidiomycota</taxon>
        <taxon>Ustilaginomycotina</taxon>
        <taxon>Exobasidiomycetes</taxon>
        <taxon>Entylomatales</taxon>
        <taxon>Entylomatales incertae sedis</taxon>
        <taxon>Tilletiopsis</taxon>
    </lineage>
</organism>
<accession>A0A316Z9R6</accession>